<feature type="domain" description="Putative Flp pilus-assembly TadG-like N-terminal" evidence="1">
    <location>
        <begin position="14"/>
        <end position="60"/>
    </location>
</feature>
<sequence>MMIMNTRGLRDTKGQSLPIVILFMGLIIGAAAVTIDYGKVSALRNQAQSASSAAALAAAQTLATEINAQISSSNSATQGYVDISLTNPTTLAQKIYEKNIRTAIAHSNSLNTCTVTYYIGSLNTQDKVSSDLSSIQLTINSPIYVQVTSSGTTTMNFGNALGVGTAKITPKATAEDVIQFQISNGLVLPLLLPVSNPLSATGNWRNYWSDGAVYAAYRGDGSGYVPSWTSGIASSNVIAYHKSGKTSGTGCSKSGIFGDGGFGWYNNKTYSSLQVGEIIKGNSGTNKWKHELHFVTPGQTVVLPVAYPYTYDQNASSKQNCPNDSAKTVEIYGFVTATIDSVHDTHGEPGIGFSFTIDHRYSISSTVSSDNTTNLSLSYSARLVSNFGS</sequence>
<keyword evidence="3" id="KW-1185">Reference proteome</keyword>
<organism evidence="2 3">
    <name type="scientific">Sulfobacillus thermosulfidooxidans (strain DSM 9293 / VKM B-1269 / AT-1)</name>
    <dbReference type="NCBI Taxonomy" id="929705"/>
    <lineage>
        <taxon>Bacteria</taxon>
        <taxon>Bacillati</taxon>
        <taxon>Bacillota</taxon>
        <taxon>Clostridia</taxon>
        <taxon>Eubacteriales</taxon>
        <taxon>Clostridiales Family XVII. Incertae Sedis</taxon>
        <taxon>Sulfobacillus</taxon>
    </lineage>
</organism>
<dbReference type="InterPro" id="IPR028087">
    <property type="entry name" value="Tad_N"/>
</dbReference>
<reference evidence="3" key="1">
    <citation type="submission" date="2017-04" db="EMBL/GenBank/DDBJ databases">
        <authorList>
            <person name="Varghese N."/>
            <person name="Submissions S."/>
        </authorList>
    </citation>
    <scope>NUCLEOTIDE SEQUENCE [LARGE SCALE GENOMIC DNA]</scope>
    <source>
        <strain evidence="3">DSM 9293</strain>
    </source>
</reference>
<dbReference type="AlphaFoldDB" id="A0A1W1WFM2"/>
<evidence type="ECO:0000313" key="2">
    <source>
        <dbReference type="EMBL" id="SMC05111.1"/>
    </source>
</evidence>
<accession>A0A1W1WFM2</accession>
<gene>
    <name evidence="2" type="ORF">SAMN00768000_2031</name>
</gene>
<evidence type="ECO:0000313" key="3">
    <source>
        <dbReference type="Proteomes" id="UP000192660"/>
    </source>
</evidence>
<dbReference type="Pfam" id="PF13400">
    <property type="entry name" value="Tad"/>
    <property type="match status" value="1"/>
</dbReference>
<dbReference type="EMBL" id="FWWY01000001">
    <property type="protein sequence ID" value="SMC05111.1"/>
    <property type="molecule type" value="Genomic_DNA"/>
</dbReference>
<proteinExistence type="predicted"/>
<protein>
    <submittedName>
        <fullName evidence="2">Flp pilus assembly protein TadG</fullName>
    </submittedName>
</protein>
<dbReference type="Proteomes" id="UP000192660">
    <property type="component" value="Unassembled WGS sequence"/>
</dbReference>
<dbReference type="RefSeq" id="WP_176213224.1">
    <property type="nucleotide sequence ID" value="NZ_FWWY01000001.1"/>
</dbReference>
<name>A0A1W1WFM2_SULTA</name>
<evidence type="ECO:0000259" key="1">
    <source>
        <dbReference type="Pfam" id="PF13400"/>
    </source>
</evidence>